<dbReference type="Proteomes" id="UP000013827">
    <property type="component" value="Unassembled WGS sequence"/>
</dbReference>
<feature type="region of interest" description="Disordered" evidence="6">
    <location>
        <begin position="173"/>
        <end position="226"/>
    </location>
</feature>
<evidence type="ECO:0000256" key="1">
    <source>
        <dbReference type="ARBA" id="ARBA00004123"/>
    </source>
</evidence>
<dbReference type="Pfam" id="PF07571">
    <property type="entry name" value="TAF6_C"/>
    <property type="match status" value="1"/>
</dbReference>
<evidence type="ECO:0000256" key="6">
    <source>
        <dbReference type="SAM" id="MobiDB-lite"/>
    </source>
</evidence>
<keyword evidence="3" id="KW-0805">Transcription regulation</keyword>
<dbReference type="HOGENOM" id="CLU_859039_0_0_1"/>
<dbReference type="GO" id="GO:0003713">
    <property type="term" value="F:transcription coactivator activity"/>
    <property type="evidence" value="ECO:0007669"/>
    <property type="project" value="TreeGrafter"/>
</dbReference>
<dbReference type="InterPro" id="IPR046344">
    <property type="entry name" value="TAF6_C_sf"/>
</dbReference>
<dbReference type="GO" id="GO:0005669">
    <property type="term" value="C:transcription factor TFIID complex"/>
    <property type="evidence" value="ECO:0007669"/>
    <property type="project" value="InterPro"/>
</dbReference>
<dbReference type="Gene3D" id="1.25.40.770">
    <property type="entry name" value="TAF6, C-terminal HEAT repeat domain"/>
    <property type="match status" value="1"/>
</dbReference>
<dbReference type="RefSeq" id="XP_005788709.1">
    <property type="nucleotide sequence ID" value="XM_005788652.1"/>
</dbReference>
<dbReference type="AlphaFoldDB" id="A0A0D3KKJ5"/>
<keyword evidence="7" id="KW-0732">Signal</keyword>
<feature type="chain" id="PRO_5044291853" description="TAF6 C-terminal HEAT repeat domain-containing protein" evidence="7">
    <location>
        <begin position="22"/>
        <end position="324"/>
    </location>
</feature>
<evidence type="ECO:0000259" key="8">
    <source>
        <dbReference type="Pfam" id="PF07571"/>
    </source>
</evidence>
<dbReference type="EnsemblProtists" id="EOD36280">
    <property type="protein sequence ID" value="EOD36280"/>
    <property type="gene ID" value="EMIHUDRAFT_467223"/>
</dbReference>
<dbReference type="InterPro" id="IPR011442">
    <property type="entry name" value="TAF6_C"/>
</dbReference>
<reference evidence="10" key="1">
    <citation type="journal article" date="2013" name="Nature">
        <title>Pan genome of the phytoplankton Emiliania underpins its global distribution.</title>
        <authorList>
            <person name="Read B.A."/>
            <person name="Kegel J."/>
            <person name="Klute M.J."/>
            <person name="Kuo A."/>
            <person name="Lefebvre S.C."/>
            <person name="Maumus F."/>
            <person name="Mayer C."/>
            <person name="Miller J."/>
            <person name="Monier A."/>
            <person name="Salamov A."/>
            <person name="Young J."/>
            <person name="Aguilar M."/>
            <person name="Claverie J.M."/>
            <person name="Frickenhaus S."/>
            <person name="Gonzalez K."/>
            <person name="Herman E.K."/>
            <person name="Lin Y.C."/>
            <person name="Napier J."/>
            <person name="Ogata H."/>
            <person name="Sarno A.F."/>
            <person name="Shmutz J."/>
            <person name="Schroeder D."/>
            <person name="de Vargas C."/>
            <person name="Verret F."/>
            <person name="von Dassow P."/>
            <person name="Valentin K."/>
            <person name="Van de Peer Y."/>
            <person name="Wheeler G."/>
            <person name="Dacks J.B."/>
            <person name="Delwiche C.F."/>
            <person name="Dyhrman S.T."/>
            <person name="Glockner G."/>
            <person name="John U."/>
            <person name="Richards T."/>
            <person name="Worden A.Z."/>
            <person name="Zhang X."/>
            <person name="Grigoriev I.V."/>
            <person name="Allen A.E."/>
            <person name="Bidle K."/>
            <person name="Borodovsky M."/>
            <person name="Bowler C."/>
            <person name="Brownlee C."/>
            <person name="Cock J.M."/>
            <person name="Elias M."/>
            <person name="Gladyshev V.N."/>
            <person name="Groth M."/>
            <person name="Guda C."/>
            <person name="Hadaegh A."/>
            <person name="Iglesias-Rodriguez M.D."/>
            <person name="Jenkins J."/>
            <person name="Jones B.M."/>
            <person name="Lawson T."/>
            <person name="Leese F."/>
            <person name="Lindquist E."/>
            <person name="Lobanov A."/>
            <person name="Lomsadze A."/>
            <person name="Malik S.B."/>
            <person name="Marsh M.E."/>
            <person name="Mackinder L."/>
            <person name="Mock T."/>
            <person name="Mueller-Roeber B."/>
            <person name="Pagarete A."/>
            <person name="Parker M."/>
            <person name="Probert I."/>
            <person name="Quesneville H."/>
            <person name="Raines C."/>
            <person name="Rensing S.A."/>
            <person name="Riano-Pachon D.M."/>
            <person name="Richier S."/>
            <person name="Rokitta S."/>
            <person name="Shiraiwa Y."/>
            <person name="Soanes D.M."/>
            <person name="van der Giezen M."/>
            <person name="Wahlund T.M."/>
            <person name="Williams B."/>
            <person name="Wilson W."/>
            <person name="Wolfe G."/>
            <person name="Wurch L.L."/>
        </authorList>
    </citation>
    <scope>NUCLEOTIDE SEQUENCE</scope>
</reference>
<reference evidence="9" key="2">
    <citation type="submission" date="2024-10" db="UniProtKB">
        <authorList>
            <consortium name="EnsemblProtists"/>
        </authorList>
    </citation>
    <scope>IDENTIFICATION</scope>
</reference>
<keyword evidence="5" id="KW-0539">Nucleus</keyword>
<evidence type="ECO:0000313" key="9">
    <source>
        <dbReference type="EnsemblProtists" id="EOD36280"/>
    </source>
</evidence>
<keyword evidence="10" id="KW-1185">Reference proteome</keyword>
<evidence type="ECO:0000256" key="2">
    <source>
        <dbReference type="ARBA" id="ARBA00007688"/>
    </source>
</evidence>
<dbReference type="GO" id="GO:0000124">
    <property type="term" value="C:SAGA complex"/>
    <property type="evidence" value="ECO:0007669"/>
    <property type="project" value="InterPro"/>
</dbReference>
<dbReference type="PANTHER" id="PTHR10221:SF9">
    <property type="entry name" value="TRANSCRIPTION INITIATION FACTOR TFIID SUBUNIT 6"/>
    <property type="match status" value="1"/>
</dbReference>
<accession>A0A0D3KKJ5</accession>
<dbReference type="KEGG" id="ehx:EMIHUDRAFT_467223"/>
<evidence type="ECO:0000256" key="4">
    <source>
        <dbReference type="ARBA" id="ARBA00023163"/>
    </source>
</evidence>
<feature type="compositionally biased region" description="Low complexity" evidence="6">
    <location>
        <begin position="179"/>
        <end position="196"/>
    </location>
</feature>
<name>A0A0D3KKJ5_EMIH1</name>
<evidence type="ECO:0000256" key="7">
    <source>
        <dbReference type="SAM" id="SignalP"/>
    </source>
</evidence>
<protein>
    <recommendedName>
        <fullName evidence="8">TAF6 C-terminal HEAT repeat domain-containing protein</fullName>
    </recommendedName>
</protein>
<dbReference type="eggNOG" id="KOG2549">
    <property type="taxonomic scope" value="Eukaryota"/>
</dbReference>
<dbReference type="STRING" id="2903.R1FBA6"/>
<evidence type="ECO:0000313" key="10">
    <source>
        <dbReference type="Proteomes" id="UP000013827"/>
    </source>
</evidence>
<evidence type="ECO:0000256" key="3">
    <source>
        <dbReference type="ARBA" id="ARBA00023015"/>
    </source>
</evidence>
<dbReference type="GO" id="GO:0046695">
    <property type="term" value="C:SLIK (SAGA-like) complex"/>
    <property type="evidence" value="ECO:0007669"/>
    <property type="project" value="InterPro"/>
</dbReference>
<comment type="similarity">
    <text evidence="2">Belongs to the TAF6 family.</text>
</comment>
<dbReference type="InterPro" id="IPR037796">
    <property type="entry name" value="TAF6"/>
</dbReference>
<dbReference type="GO" id="GO:0016251">
    <property type="term" value="F:RNA polymerase II general transcription initiation factor activity"/>
    <property type="evidence" value="ECO:0007669"/>
    <property type="project" value="InterPro"/>
</dbReference>
<dbReference type="CDD" id="cd08050">
    <property type="entry name" value="TAF6C"/>
    <property type="match status" value="1"/>
</dbReference>
<dbReference type="PANTHER" id="PTHR10221">
    <property type="entry name" value="TRANSCRIPTION INITIATION FACTOR TFIID SUBUNIT 6"/>
    <property type="match status" value="1"/>
</dbReference>
<feature type="domain" description="TAF6 C-terminal HEAT repeat" evidence="8">
    <location>
        <begin position="21"/>
        <end position="137"/>
    </location>
</feature>
<feature type="signal peptide" evidence="7">
    <location>
        <begin position="1"/>
        <end position="21"/>
    </location>
</feature>
<dbReference type="PaxDb" id="2903-EOD36280"/>
<proteinExistence type="inferred from homology"/>
<organism evidence="9 10">
    <name type="scientific">Emiliania huxleyi (strain CCMP1516)</name>
    <dbReference type="NCBI Taxonomy" id="280463"/>
    <lineage>
        <taxon>Eukaryota</taxon>
        <taxon>Haptista</taxon>
        <taxon>Haptophyta</taxon>
        <taxon>Prymnesiophyceae</taxon>
        <taxon>Isochrysidales</taxon>
        <taxon>Noelaerhabdaceae</taxon>
        <taxon>Emiliania</taxon>
    </lineage>
</organism>
<sequence length="324" mass="34164">MVLLSCSCTFSLLALFCSASGSNLSLNLEAYLQQILPAVTTCVVGRKLCAARGDDHWSLRAIAAGVMHTIAAQYGDRFTDLQPRPTGGHPPAALPLTKTYRDALEDRKRALTTHFGALLGLREFGPHAVHKLLLPMMPAYLQLVHGVMSAPLPDAAPAAAPAAAASDIVREMAQEPGDAAPASAASESTPAPSASPAAPPKRARLVRQMEAPRVSASRSEHATSHRQERMVQALRVYDAALATCGAYLFRHGHYFAAPGAARGSAATGGAAPPALLPRLATSYETLSAEFGPPQLAEPALLAYSRVVEPAWDKHARRSLQGAFL</sequence>
<dbReference type="GO" id="GO:0051123">
    <property type="term" value="P:RNA polymerase II preinitiation complex assembly"/>
    <property type="evidence" value="ECO:0007669"/>
    <property type="project" value="TreeGrafter"/>
</dbReference>
<evidence type="ECO:0000256" key="5">
    <source>
        <dbReference type="ARBA" id="ARBA00023242"/>
    </source>
</evidence>
<dbReference type="GeneID" id="17281551"/>
<keyword evidence="4" id="KW-0804">Transcription</keyword>
<comment type="subcellular location">
    <subcellularLocation>
        <location evidence="1">Nucleus</location>
    </subcellularLocation>
</comment>